<feature type="region of interest" description="Disordered" evidence="4">
    <location>
        <begin position="143"/>
        <end position="162"/>
    </location>
</feature>
<feature type="compositionally biased region" description="Low complexity" evidence="4">
    <location>
        <begin position="143"/>
        <end position="159"/>
    </location>
</feature>
<evidence type="ECO:0000313" key="6">
    <source>
        <dbReference type="Proteomes" id="UP000011976"/>
    </source>
</evidence>
<dbReference type="InterPro" id="IPR008183">
    <property type="entry name" value="Aldose_1/G6P_1-epimerase"/>
</dbReference>
<sequence>MQEAGLIQADPPSGDPARFPKVVLGRRRSPNTAPTLVLRERPANAEFDVAEVPVDPAMTRKHALIHSDFNGPSLLLPSTWPPSSAPPTRCFLTSISRSLVSIARMTFKAALLPLALQLLASGAALVSPMPAKAAAVDCTEPANNAASASGATTSSSAGAPQQTPGFVNNGTIGSYACLYSSQSEDDQLVLGAASTVPGTQCPDALPPVYPNNHIELRAPDDSIRATFQPYGSGVTELWVKDRWGGWRDVVLGYDNTTNWATDPIHPNFGPIVGRYANRIKNGTFELNGETYNIPKNENNLDSLHGGKIGYDRSAYTIKSLSSNEVVLEHVDPDGFQGFPGQVTTHTRYTLGENATWHIELNATATKQTPILLSSHVYWNLAAFNESASILDHVLHMPYADKYVKTDTILIPTGPLPPVQDTPYDFREPTPFTKNFNDTLGVCGYDCKGWDSCFIMSDPPGYDTAKPVVEMYSPKSGIKLSVATNQAAVQVYTCPGVNSPAKGSIPRKQVHGGKVGENIGEVIYDNSECVVLEMEDYIDAINQPEWGRNQIYGPDRPYHWKSTYTFSTVDENGNAM</sequence>
<dbReference type="InterPro" id="IPR047215">
    <property type="entry name" value="Galactose_mutarotase-like"/>
</dbReference>
<reference evidence="6" key="1">
    <citation type="journal article" date="2013" name="Genome Announc.">
        <title>Genome sequence of the basidiomycetous yeast Pseudozyma antarctica T-34, a producer of the glycolipid biosurfactants mannosylerythritol lipids.</title>
        <authorList>
            <person name="Morita T."/>
            <person name="Koike H."/>
            <person name="Koyama Y."/>
            <person name="Hagiwara H."/>
            <person name="Ito E."/>
            <person name="Fukuoka T."/>
            <person name="Imura T."/>
            <person name="Machida M."/>
            <person name="Kitamoto D."/>
        </authorList>
    </citation>
    <scope>NUCLEOTIDE SEQUENCE [LARGE SCALE GENOMIC DNA]</scope>
    <source>
        <strain evidence="6">T-34</strain>
    </source>
</reference>
<dbReference type="EMBL" id="DF196788">
    <property type="protein sequence ID" value="GAC76742.1"/>
    <property type="molecule type" value="Genomic_DNA"/>
</dbReference>
<dbReference type="Gene3D" id="2.70.98.10">
    <property type="match status" value="1"/>
</dbReference>
<evidence type="ECO:0000256" key="2">
    <source>
        <dbReference type="ARBA" id="ARBA00023235"/>
    </source>
</evidence>
<dbReference type="Pfam" id="PF01263">
    <property type="entry name" value="Aldose_epim"/>
    <property type="match status" value="1"/>
</dbReference>
<evidence type="ECO:0008006" key="7">
    <source>
        <dbReference type="Google" id="ProtNLM"/>
    </source>
</evidence>
<keyword evidence="3" id="KW-0119">Carbohydrate metabolism</keyword>
<feature type="region of interest" description="Disordered" evidence="4">
    <location>
        <begin position="1"/>
        <end position="20"/>
    </location>
</feature>
<evidence type="ECO:0000256" key="3">
    <source>
        <dbReference type="ARBA" id="ARBA00023277"/>
    </source>
</evidence>
<proteinExistence type="inferred from homology"/>
<dbReference type="GO" id="GO:0004034">
    <property type="term" value="F:aldose 1-epimerase activity"/>
    <property type="evidence" value="ECO:0007669"/>
    <property type="project" value="TreeGrafter"/>
</dbReference>
<dbReference type="GO" id="GO:0033499">
    <property type="term" value="P:galactose catabolic process via UDP-galactose, Leloir pathway"/>
    <property type="evidence" value="ECO:0007669"/>
    <property type="project" value="TreeGrafter"/>
</dbReference>
<dbReference type="STRING" id="1151754.M9MI79"/>
<evidence type="ECO:0000256" key="4">
    <source>
        <dbReference type="SAM" id="MobiDB-lite"/>
    </source>
</evidence>
<dbReference type="AlphaFoldDB" id="M9MI79"/>
<dbReference type="InterPro" id="IPR011013">
    <property type="entry name" value="Gal_mutarotase_sf_dom"/>
</dbReference>
<organism evidence="5 6">
    <name type="scientific">Pseudozyma antarctica (strain T-34)</name>
    <name type="common">Yeast</name>
    <name type="synonym">Candida antarctica</name>
    <dbReference type="NCBI Taxonomy" id="1151754"/>
    <lineage>
        <taxon>Eukaryota</taxon>
        <taxon>Fungi</taxon>
        <taxon>Dikarya</taxon>
        <taxon>Basidiomycota</taxon>
        <taxon>Ustilaginomycotina</taxon>
        <taxon>Ustilaginomycetes</taxon>
        <taxon>Ustilaginales</taxon>
        <taxon>Ustilaginaceae</taxon>
        <taxon>Moesziomyces</taxon>
    </lineage>
</organism>
<evidence type="ECO:0000256" key="1">
    <source>
        <dbReference type="ARBA" id="ARBA00006206"/>
    </source>
</evidence>
<dbReference type="CDD" id="cd09019">
    <property type="entry name" value="galactose_mutarotase_like"/>
    <property type="match status" value="1"/>
</dbReference>
<dbReference type="InterPro" id="IPR014718">
    <property type="entry name" value="GH-type_carb-bd"/>
</dbReference>
<dbReference type="GO" id="GO:0006006">
    <property type="term" value="P:glucose metabolic process"/>
    <property type="evidence" value="ECO:0007669"/>
    <property type="project" value="TreeGrafter"/>
</dbReference>
<dbReference type="SUPFAM" id="SSF74650">
    <property type="entry name" value="Galactose mutarotase-like"/>
    <property type="match status" value="1"/>
</dbReference>
<gene>
    <name evidence="5" type="ORF">PANT_22d00170</name>
</gene>
<name>M9MI79_PSEA3</name>
<evidence type="ECO:0000313" key="5">
    <source>
        <dbReference type="EMBL" id="GAC76742.1"/>
    </source>
</evidence>
<protein>
    <recommendedName>
        <fullName evidence="7">Aldose 1-epimerase</fullName>
    </recommendedName>
</protein>
<accession>M9MI79</accession>
<dbReference type="Proteomes" id="UP000011976">
    <property type="component" value="Unassembled WGS sequence"/>
</dbReference>
<keyword evidence="2" id="KW-0413">Isomerase</keyword>
<dbReference type="PANTHER" id="PTHR10091:SF6">
    <property type="entry name" value="1-EPIMERASE, PUTATIVE (AFU_ORTHOLOGUE AFUA_3G13240)-RELATED"/>
    <property type="match status" value="1"/>
</dbReference>
<dbReference type="PANTHER" id="PTHR10091">
    <property type="entry name" value="ALDOSE-1-EPIMERASE"/>
    <property type="match status" value="1"/>
</dbReference>
<dbReference type="GO" id="GO:0030246">
    <property type="term" value="F:carbohydrate binding"/>
    <property type="evidence" value="ECO:0007669"/>
    <property type="project" value="InterPro"/>
</dbReference>
<comment type="similarity">
    <text evidence="1">Belongs to the aldose epimerase family.</text>
</comment>
<dbReference type="FunFam" id="2.70.98.10:FF:000014">
    <property type="entry name" value="Aldose 1-epimerase, putative"/>
    <property type="match status" value="1"/>
</dbReference>
<dbReference type="OrthoDB" id="274691at2759"/>